<organism evidence="2">
    <name type="scientific">Amblyomma maculatum</name>
    <name type="common">Gulf Coast tick</name>
    <dbReference type="NCBI Taxonomy" id="34609"/>
    <lineage>
        <taxon>Eukaryota</taxon>
        <taxon>Metazoa</taxon>
        <taxon>Ecdysozoa</taxon>
        <taxon>Arthropoda</taxon>
        <taxon>Chelicerata</taxon>
        <taxon>Arachnida</taxon>
        <taxon>Acari</taxon>
        <taxon>Parasitiformes</taxon>
        <taxon>Ixodida</taxon>
        <taxon>Ixodoidea</taxon>
        <taxon>Ixodidae</taxon>
        <taxon>Amblyomminae</taxon>
        <taxon>Amblyomma</taxon>
    </lineage>
</organism>
<sequence length="176" mass="20377">MNTSAIALLLALGLATCRAGTTLQELRKALNTEQRIWILQRSFENEGTNEKHSCVYAYKKHLGEYDYQFDQHYKDGSIRKRHHLYGRLSERNSNAVLTVSQTQGDEGIPYTLTFWDSEKHCGILTFTDKDGQQQCELHAWESSIPLSVLPFPCQQEYQQYCPRHHKYPVYSVACRS</sequence>
<dbReference type="EMBL" id="JO844003">
    <property type="protein sequence ID" value="AEO35620.1"/>
    <property type="molecule type" value="mRNA"/>
</dbReference>
<dbReference type="Gene3D" id="2.40.128.20">
    <property type="match status" value="1"/>
</dbReference>
<dbReference type="Pfam" id="PF02098">
    <property type="entry name" value="His_binding"/>
    <property type="match status" value="1"/>
</dbReference>
<dbReference type="GO" id="GO:0043176">
    <property type="term" value="F:amine binding"/>
    <property type="evidence" value="ECO:0007669"/>
    <property type="project" value="InterPro"/>
</dbReference>
<protein>
    <recommendedName>
        <fullName evidence="3">Lipocalin/cytosolic fatty-acid binding domain-containing protein</fullName>
    </recommendedName>
</protein>
<feature type="signal peptide" evidence="1">
    <location>
        <begin position="1"/>
        <end position="19"/>
    </location>
</feature>
<feature type="chain" id="PRO_5003447245" description="Lipocalin/cytosolic fatty-acid binding domain-containing protein" evidence="1">
    <location>
        <begin position="20"/>
        <end position="176"/>
    </location>
</feature>
<dbReference type="AlphaFoldDB" id="G3MQ52"/>
<evidence type="ECO:0000313" key="2">
    <source>
        <dbReference type="EMBL" id="AEO35620.1"/>
    </source>
</evidence>
<proteinExistence type="evidence at transcript level"/>
<name>G3MQ52_AMBMU</name>
<dbReference type="InterPro" id="IPR012674">
    <property type="entry name" value="Calycin"/>
</dbReference>
<evidence type="ECO:0008006" key="3">
    <source>
        <dbReference type="Google" id="ProtNLM"/>
    </source>
</evidence>
<evidence type="ECO:0000256" key="1">
    <source>
        <dbReference type="SAM" id="SignalP"/>
    </source>
</evidence>
<accession>G3MQ52</accession>
<dbReference type="InterPro" id="IPR002970">
    <property type="entry name" value="Tick_his-bd"/>
</dbReference>
<dbReference type="GO" id="GO:0030682">
    <property type="term" value="P:symbiont-mediated perturbation of host defenses"/>
    <property type="evidence" value="ECO:0007669"/>
    <property type="project" value="InterPro"/>
</dbReference>
<reference evidence="2" key="1">
    <citation type="journal article" date="2011" name="PLoS ONE">
        <title>A deep insight into the sialotranscriptome of the gulf coast tick, Amblyomma maculatum.</title>
        <authorList>
            <person name="Karim S."/>
            <person name="Singh P."/>
            <person name="Ribeiro J.M."/>
        </authorList>
    </citation>
    <scope>NUCLEOTIDE SEQUENCE</scope>
    <source>
        <tissue evidence="2">Salivary gland</tissue>
    </source>
</reference>
<keyword evidence="1" id="KW-0732">Signal</keyword>
<dbReference type="SUPFAM" id="SSF50814">
    <property type="entry name" value="Lipocalins"/>
    <property type="match status" value="1"/>
</dbReference>